<evidence type="ECO:0000256" key="1">
    <source>
        <dbReference type="ARBA" id="ARBA00006484"/>
    </source>
</evidence>
<comment type="similarity">
    <text evidence="1">Belongs to the short-chain dehydrogenases/reductases (SDR) family.</text>
</comment>
<protein>
    <submittedName>
        <fullName evidence="5">Uncharacterized protein</fullName>
    </submittedName>
</protein>
<dbReference type="FunFam" id="3.40.50.720:FF:000245">
    <property type="entry name" value="Short chain dehydrogenase, putative"/>
    <property type="match status" value="1"/>
</dbReference>
<dbReference type="Proteomes" id="UP000717696">
    <property type="component" value="Unassembled WGS sequence"/>
</dbReference>
<accession>A0A9P9IT63</accession>
<dbReference type="InterPro" id="IPR020904">
    <property type="entry name" value="Sc_DH/Rdtase_CS"/>
</dbReference>
<dbReference type="EMBL" id="JAGMUU010000019">
    <property type="protein sequence ID" value="KAH7131491.1"/>
    <property type="molecule type" value="Genomic_DNA"/>
</dbReference>
<evidence type="ECO:0000313" key="5">
    <source>
        <dbReference type="EMBL" id="KAH7131491.1"/>
    </source>
</evidence>
<dbReference type="PANTHER" id="PTHR43008:SF9">
    <property type="entry name" value="OXIDOREDUCTASE"/>
    <property type="match status" value="1"/>
</dbReference>
<evidence type="ECO:0000256" key="3">
    <source>
        <dbReference type="ARBA" id="ARBA00023002"/>
    </source>
</evidence>
<keyword evidence="6" id="KW-1185">Reference proteome</keyword>
<proteinExistence type="inferred from homology"/>
<comment type="caution">
    <text evidence="5">The sequence shown here is derived from an EMBL/GenBank/DDBJ whole genome shotgun (WGS) entry which is preliminary data.</text>
</comment>
<feature type="region of interest" description="Disordered" evidence="4">
    <location>
        <begin position="1"/>
        <end position="23"/>
    </location>
</feature>
<keyword evidence="2" id="KW-0521">NADP</keyword>
<dbReference type="AlphaFoldDB" id="A0A9P9IT63"/>
<dbReference type="SUPFAM" id="SSF51735">
    <property type="entry name" value="NAD(P)-binding Rossmann-fold domains"/>
    <property type="match status" value="1"/>
</dbReference>
<dbReference type="GO" id="GO:0016616">
    <property type="term" value="F:oxidoreductase activity, acting on the CH-OH group of donors, NAD or NADP as acceptor"/>
    <property type="evidence" value="ECO:0007669"/>
    <property type="project" value="UniProtKB-ARBA"/>
</dbReference>
<evidence type="ECO:0000256" key="4">
    <source>
        <dbReference type="SAM" id="MobiDB-lite"/>
    </source>
</evidence>
<dbReference type="PRINTS" id="PR00081">
    <property type="entry name" value="GDHRDH"/>
</dbReference>
<dbReference type="OrthoDB" id="1669814at2759"/>
<sequence>MAPAIVSDGELPAREVPETATTAASKATTPKLFSLEGKTVAITGGARGLGITLAIAVAEAGGSVACLDILEEPSAEEWAQLNKVATVNSSSASYRRCDVTNETSVEETMNAVAAEAERNGAPFWGCIACAGIQQQLSAFDYPAADFDRILKVNVTGVFNTCKYTARVLRDKKTPGSIVMISSMSGNIANRGLSCTAYNTSKAAVQQMCRSVAQEFGPYQIRVNSLSPGYIRTAMTDQLLIENPEVEKTWMAGALLGRLGAPEDFKAPAVFLLSEGASFVHGSDLRVDGGHCASA</sequence>
<organism evidence="5 6">
    <name type="scientific">Dactylonectria estremocensis</name>
    <dbReference type="NCBI Taxonomy" id="1079267"/>
    <lineage>
        <taxon>Eukaryota</taxon>
        <taxon>Fungi</taxon>
        <taxon>Dikarya</taxon>
        <taxon>Ascomycota</taxon>
        <taxon>Pezizomycotina</taxon>
        <taxon>Sordariomycetes</taxon>
        <taxon>Hypocreomycetidae</taxon>
        <taxon>Hypocreales</taxon>
        <taxon>Nectriaceae</taxon>
        <taxon>Dactylonectria</taxon>
    </lineage>
</organism>
<evidence type="ECO:0000313" key="6">
    <source>
        <dbReference type="Proteomes" id="UP000717696"/>
    </source>
</evidence>
<dbReference type="InterPro" id="IPR036291">
    <property type="entry name" value="NAD(P)-bd_dom_sf"/>
</dbReference>
<dbReference type="PANTHER" id="PTHR43008">
    <property type="entry name" value="BENZIL REDUCTASE"/>
    <property type="match status" value="1"/>
</dbReference>
<reference evidence="5" key="1">
    <citation type="journal article" date="2021" name="Nat. Commun.">
        <title>Genetic determinants of endophytism in the Arabidopsis root mycobiome.</title>
        <authorList>
            <person name="Mesny F."/>
            <person name="Miyauchi S."/>
            <person name="Thiergart T."/>
            <person name="Pickel B."/>
            <person name="Atanasova L."/>
            <person name="Karlsson M."/>
            <person name="Huettel B."/>
            <person name="Barry K.W."/>
            <person name="Haridas S."/>
            <person name="Chen C."/>
            <person name="Bauer D."/>
            <person name="Andreopoulos W."/>
            <person name="Pangilinan J."/>
            <person name="LaButti K."/>
            <person name="Riley R."/>
            <person name="Lipzen A."/>
            <person name="Clum A."/>
            <person name="Drula E."/>
            <person name="Henrissat B."/>
            <person name="Kohler A."/>
            <person name="Grigoriev I.V."/>
            <person name="Martin F.M."/>
            <person name="Hacquard S."/>
        </authorList>
    </citation>
    <scope>NUCLEOTIDE SEQUENCE</scope>
    <source>
        <strain evidence="5">MPI-CAGE-AT-0021</strain>
    </source>
</reference>
<name>A0A9P9IT63_9HYPO</name>
<evidence type="ECO:0000256" key="2">
    <source>
        <dbReference type="ARBA" id="ARBA00022857"/>
    </source>
</evidence>
<dbReference type="Gene3D" id="3.40.50.720">
    <property type="entry name" value="NAD(P)-binding Rossmann-like Domain"/>
    <property type="match status" value="1"/>
</dbReference>
<dbReference type="PROSITE" id="PS00061">
    <property type="entry name" value="ADH_SHORT"/>
    <property type="match status" value="1"/>
</dbReference>
<dbReference type="GO" id="GO:0050664">
    <property type="term" value="F:oxidoreductase activity, acting on NAD(P)H, oxygen as acceptor"/>
    <property type="evidence" value="ECO:0007669"/>
    <property type="project" value="TreeGrafter"/>
</dbReference>
<keyword evidence="3" id="KW-0560">Oxidoreductase</keyword>
<gene>
    <name evidence="5" type="ORF">B0J13DRAFT_105228</name>
</gene>
<dbReference type="Pfam" id="PF13561">
    <property type="entry name" value="adh_short_C2"/>
    <property type="match status" value="1"/>
</dbReference>
<dbReference type="InterPro" id="IPR002347">
    <property type="entry name" value="SDR_fam"/>
</dbReference>